<dbReference type="RefSeq" id="WP_011700319.1">
    <property type="nucleotide sequence ID" value="NC_008554.1"/>
</dbReference>
<dbReference type="Proteomes" id="UP000001784">
    <property type="component" value="Chromosome"/>
</dbReference>
<sequence length="217" mass="24430">MKKFVILVIAVMFAMVSSLAMADQNGEAKAGRLFLYQKCDESLIGTEGYDSYGCPNEGTGPWRIFPDNRRWGRLNYSLWGDKFKFSFAGRGLLPETNYTLIYYPDPWPGDRGNGLVCLGHGRTTPRSGNLNIHGDVELNTSLPAEYDANFNPTEPSGAVGAKIWLVLSDDVECVNGPRMLDWNPTAYLFEYNLITYEHHEKPLKSHKHRNPHVLNGD</sequence>
<dbReference type="eggNOG" id="ENOG50336T6">
    <property type="taxonomic scope" value="Bacteria"/>
</dbReference>
<evidence type="ECO:0000313" key="3">
    <source>
        <dbReference type="Proteomes" id="UP000001784"/>
    </source>
</evidence>
<feature type="chain" id="PRO_5002626370" evidence="1">
    <location>
        <begin position="23"/>
        <end position="217"/>
    </location>
</feature>
<keyword evidence="1" id="KW-0732">Signal</keyword>
<accession>A0LP42</accession>
<organism evidence="2 3">
    <name type="scientific">Syntrophobacter fumaroxidans (strain DSM 10017 / MPOB)</name>
    <dbReference type="NCBI Taxonomy" id="335543"/>
    <lineage>
        <taxon>Bacteria</taxon>
        <taxon>Pseudomonadati</taxon>
        <taxon>Thermodesulfobacteriota</taxon>
        <taxon>Syntrophobacteria</taxon>
        <taxon>Syntrophobacterales</taxon>
        <taxon>Syntrophobacteraceae</taxon>
        <taxon>Syntrophobacter</taxon>
    </lineage>
</organism>
<dbReference type="AlphaFoldDB" id="A0LP42"/>
<dbReference type="HOGENOM" id="CLU_1271758_0_0_7"/>
<dbReference type="OrthoDB" id="9256001at2"/>
<dbReference type="InParanoid" id="A0LP42"/>
<protein>
    <submittedName>
        <fullName evidence="2">Uncharacterized protein</fullName>
    </submittedName>
</protein>
<keyword evidence="3" id="KW-1185">Reference proteome</keyword>
<evidence type="ECO:0000256" key="1">
    <source>
        <dbReference type="SAM" id="SignalP"/>
    </source>
</evidence>
<dbReference type="KEGG" id="sfu:Sfum_3524"/>
<reference evidence="2 3" key="1">
    <citation type="submission" date="2006-10" db="EMBL/GenBank/DDBJ databases">
        <title>Complete sequence of Syntrophobacter fumaroxidans MPOB.</title>
        <authorList>
            <consortium name="US DOE Joint Genome Institute"/>
            <person name="Copeland A."/>
            <person name="Lucas S."/>
            <person name="Lapidus A."/>
            <person name="Barry K."/>
            <person name="Detter J.C."/>
            <person name="Glavina del Rio T."/>
            <person name="Hammon N."/>
            <person name="Israni S."/>
            <person name="Pitluck S."/>
            <person name="Goltsman E.G."/>
            <person name="Martinez M."/>
            <person name="Schmutz J."/>
            <person name="Larimer F."/>
            <person name="Land M."/>
            <person name="Hauser L."/>
            <person name="Kyrpides N."/>
            <person name="Kim E."/>
            <person name="Boone D.R."/>
            <person name="Brockman F."/>
            <person name="Culley D."/>
            <person name="Ferry J."/>
            <person name="Gunsalus R."/>
            <person name="McInerney M.J."/>
            <person name="Morrison M."/>
            <person name="Plugge C."/>
            <person name="Rohlin L."/>
            <person name="Scholten J."/>
            <person name="Sieber J."/>
            <person name="Stams A.J.M."/>
            <person name="Worm P."/>
            <person name="Henstra A.M."/>
            <person name="Richardson P."/>
        </authorList>
    </citation>
    <scope>NUCLEOTIDE SEQUENCE [LARGE SCALE GENOMIC DNA]</scope>
    <source>
        <strain evidence="3">DSM 10017 / MPOB</strain>
    </source>
</reference>
<name>A0LP42_SYNFM</name>
<feature type="signal peptide" evidence="1">
    <location>
        <begin position="1"/>
        <end position="22"/>
    </location>
</feature>
<gene>
    <name evidence="2" type="ordered locus">Sfum_3524</name>
</gene>
<evidence type="ECO:0000313" key="2">
    <source>
        <dbReference type="EMBL" id="ABK19194.1"/>
    </source>
</evidence>
<dbReference type="EMBL" id="CP000478">
    <property type="protein sequence ID" value="ABK19194.1"/>
    <property type="molecule type" value="Genomic_DNA"/>
</dbReference>
<proteinExistence type="predicted"/>